<dbReference type="PANTHER" id="PTHR11384:SF59">
    <property type="entry name" value="LYSOSOMAL COBALAMIN TRANSPORTER ABCD4"/>
    <property type="match status" value="1"/>
</dbReference>
<gene>
    <name evidence="11" type="ORF">F7310_09740</name>
</gene>
<evidence type="ECO:0000259" key="10">
    <source>
        <dbReference type="PROSITE" id="PS50929"/>
    </source>
</evidence>
<evidence type="ECO:0000256" key="6">
    <source>
        <dbReference type="ARBA" id="ARBA00022989"/>
    </source>
</evidence>
<dbReference type="OrthoDB" id="9810134at2"/>
<dbReference type="InterPro" id="IPR027417">
    <property type="entry name" value="P-loop_NTPase"/>
</dbReference>
<keyword evidence="12" id="KW-1185">Reference proteome</keyword>
<feature type="transmembrane region" description="Helical" evidence="8">
    <location>
        <begin position="178"/>
        <end position="198"/>
    </location>
</feature>
<evidence type="ECO:0000313" key="12">
    <source>
        <dbReference type="Proteomes" id="UP000184222"/>
    </source>
</evidence>
<keyword evidence="5 11" id="KW-0067">ATP-binding</keyword>
<dbReference type="RefSeq" id="WP_072713399.1">
    <property type="nucleotide sequence ID" value="NZ_CP016796.1"/>
</dbReference>
<dbReference type="PROSITE" id="PS50929">
    <property type="entry name" value="ABC_TM1F"/>
    <property type="match status" value="1"/>
</dbReference>
<evidence type="ECO:0000313" key="11">
    <source>
        <dbReference type="EMBL" id="API87618.1"/>
    </source>
</evidence>
<feature type="transmembrane region" description="Helical" evidence="8">
    <location>
        <begin position="65"/>
        <end position="88"/>
    </location>
</feature>
<dbReference type="Pfam" id="PF06472">
    <property type="entry name" value="ABC_membrane_2"/>
    <property type="match status" value="1"/>
</dbReference>
<keyword evidence="2" id="KW-0813">Transport</keyword>
<organism evidence="11 12">
    <name type="scientific">Francisella uliginis</name>
    <dbReference type="NCBI Taxonomy" id="573570"/>
    <lineage>
        <taxon>Bacteria</taxon>
        <taxon>Pseudomonadati</taxon>
        <taxon>Pseudomonadota</taxon>
        <taxon>Gammaproteobacteria</taxon>
        <taxon>Thiotrichales</taxon>
        <taxon>Francisellaceae</taxon>
        <taxon>Francisella</taxon>
    </lineage>
</organism>
<dbReference type="AlphaFoldDB" id="A0A1L4BUW2"/>
<dbReference type="InterPro" id="IPR003439">
    <property type="entry name" value="ABC_transporter-like_ATP-bd"/>
</dbReference>
<proteinExistence type="predicted"/>
<evidence type="ECO:0000256" key="3">
    <source>
        <dbReference type="ARBA" id="ARBA00022692"/>
    </source>
</evidence>
<feature type="transmembrane region" description="Helical" evidence="8">
    <location>
        <begin position="21"/>
        <end position="45"/>
    </location>
</feature>
<dbReference type="GO" id="GO:0016887">
    <property type="term" value="F:ATP hydrolysis activity"/>
    <property type="evidence" value="ECO:0007669"/>
    <property type="project" value="InterPro"/>
</dbReference>
<dbReference type="Gene3D" id="3.40.50.300">
    <property type="entry name" value="P-loop containing nucleotide triphosphate hydrolases"/>
    <property type="match status" value="1"/>
</dbReference>
<dbReference type="PROSITE" id="PS50893">
    <property type="entry name" value="ABC_TRANSPORTER_2"/>
    <property type="match status" value="1"/>
</dbReference>
<dbReference type="SUPFAM" id="SSF90123">
    <property type="entry name" value="ABC transporter transmembrane region"/>
    <property type="match status" value="1"/>
</dbReference>
<dbReference type="Pfam" id="PF00005">
    <property type="entry name" value="ABC_tran"/>
    <property type="match status" value="1"/>
</dbReference>
<dbReference type="GO" id="GO:0005524">
    <property type="term" value="F:ATP binding"/>
    <property type="evidence" value="ECO:0007669"/>
    <property type="project" value="UniProtKB-KW"/>
</dbReference>
<dbReference type="InterPro" id="IPR017871">
    <property type="entry name" value="ABC_transporter-like_CS"/>
</dbReference>
<dbReference type="STRING" id="573570.F7310_09740"/>
<accession>A0A1L4BUW2</accession>
<dbReference type="InterPro" id="IPR036640">
    <property type="entry name" value="ABC1_TM_sf"/>
</dbReference>
<name>A0A1L4BUW2_9GAMM</name>
<feature type="domain" description="ABC transmembrane type-1" evidence="10">
    <location>
        <begin position="30"/>
        <end position="325"/>
    </location>
</feature>
<feature type="domain" description="ABC transporter" evidence="9">
    <location>
        <begin position="360"/>
        <end position="553"/>
    </location>
</feature>
<feature type="transmembrane region" description="Helical" evidence="8">
    <location>
        <begin position="150"/>
        <end position="172"/>
    </location>
</feature>
<dbReference type="PROSITE" id="PS00211">
    <property type="entry name" value="ABC_TRANSPORTER_1"/>
    <property type="match status" value="1"/>
</dbReference>
<evidence type="ECO:0000256" key="1">
    <source>
        <dbReference type="ARBA" id="ARBA00004651"/>
    </source>
</evidence>
<sequence>MEAFFINYWAISKEFWKSKAGIFALFILTICVIFEFASVGLSVYLNHWYVAFYNAIEQYDKSTLIHELIVFSFITSAVLINGFLSYFFGQYLIIFIRKPLTESYVSNWLNSKAYLNYSRSYDNPEERISYDILHFISLSKDLFLKSIHSISTLISFSIILWGLSGVLSFSLYGHQFHIYGYLFLVAITLGVINVIFVFKVGRPLKKLLYSQQKYEADFRYGLSVIRNNKTAIYDNQSEKREFITSRRNLNKIVQNFYQVTFRKAKIDIVRSFFIQIYSLAGIILALPRYFARSISFGQVMQVNSAFYNVISPMLFLVFWYEELAELRTNVSRLAELKKTINNSKDDSNSRHIDHLQHSLLILDNLSITKDNEILLKGISISLDMQDSIFIHGKTGIGKTSLLRVINGHSDNFKGKIIFNKTPRILFLSQKPYFPEDDFKRSIFYPSFSSIPSDSEFKQILDYLGVSYLEKFIGTIHDWRNVLSSGEQQKLRFCKIFTKDYDLVLIDEATSNIDSESEKRIYNLLKDKKIAYISVSHNSRIKEYHNKVIELTND</sequence>
<dbReference type="Proteomes" id="UP000184222">
    <property type="component" value="Chromosome"/>
</dbReference>
<evidence type="ECO:0000256" key="4">
    <source>
        <dbReference type="ARBA" id="ARBA00022741"/>
    </source>
</evidence>
<dbReference type="KEGG" id="frx:F7310_09740"/>
<dbReference type="EMBL" id="CP016796">
    <property type="protein sequence ID" value="API87618.1"/>
    <property type="molecule type" value="Genomic_DNA"/>
</dbReference>
<dbReference type="GO" id="GO:0005886">
    <property type="term" value="C:plasma membrane"/>
    <property type="evidence" value="ECO:0007669"/>
    <property type="project" value="UniProtKB-SubCell"/>
</dbReference>
<keyword evidence="7 8" id="KW-0472">Membrane</keyword>
<protein>
    <submittedName>
        <fullName evidence="11">ABC transporter ATP-binding protein</fullName>
    </submittedName>
</protein>
<keyword evidence="3 8" id="KW-0812">Transmembrane</keyword>
<dbReference type="InterPro" id="IPR050835">
    <property type="entry name" value="ABC_transporter_sub-D"/>
</dbReference>
<evidence type="ECO:0000256" key="2">
    <source>
        <dbReference type="ARBA" id="ARBA00022448"/>
    </source>
</evidence>
<keyword evidence="4" id="KW-0547">Nucleotide-binding</keyword>
<evidence type="ECO:0000256" key="8">
    <source>
        <dbReference type="SAM" id="Phobius"/>
    </source>
</evidence>
<evidence type="ECO:0000256" key="7">
    <source>
        <dbReference type="ARBA" id="ARBA00023136"/>
    </source>
</evidence>
<comment type="subcellular location">
    <subcellularLocation>
        <location evidence="1">Cell membrane</location>
        <topology evidence="1">Multi-pass membrane protein</topology>
    </subcellularLocation>
</comment>
<reference evidence="11 12" key="1">
    <citation type="journal article" date="2016" name="Appl. Environ. Microbiol.">
        <title>Whole genome relationships among Francisella bacteria of diverse origin define new species and provide specific regions for detection.</title>
        <authorList>
            <person name="Challacombe J.F."/>
            <person name="Petersen J.M."/>
            <person name="Gallegos-Graves V."/>
            <person name="Hodge D."/>
            <person name="Pillai S."/>
            <person name="Kuske C.R."/>
        </authorList>
    </citation>
    <scope>NUCLEOTIDE SEQUENCE [LARGE SCALE GENOMIC DNA]</scope>
    <source>
        <strain evidence="12">TX07-7310</strain>
    </source>
</reference>
<evidence type="ECO:0000259" key="9">
    <source>
        <dbReference type="PROSITE" id="PS50893"/>
    </source>
</evidence>
<evidence type="ECO:0000256" key="5">
    <source>
        <dbReference type="ARBA" id="ARBA00022840"/>
    </source>
</evidence>
<keyword evidence="6 8" id="KW-1133">Transmembrane helix</keyword>
<dbReference type="PANTHER" id="PTHR11384">
    <property type="entry name" value="ATP-BINDING CASSETTE, SUB-FAMILY D MEMBER"/>
    <property type="match status" value="1"/>
</dbReference>
<feature type="transmembrane region" description="Helical" evidence="8">
    <location>
        <begin position="272"/>
        <end position="290"/>
    </location>
</feature>
<dbReference type="Gene3D" id="1.20.1560.10">
    <property type="entry name" value="ABC transporter type 1, transmembrane domain"/>
    <property type="match status" value="1"/>
</dbReference>
<dbReference type="InterPro" id="IPR011527">
    <property type="entry name" value="ABC1_TM_dom"/>
</dbReference>
<dbReference type="SUPFAM" id="SSF52540">
    <property type="entry name" value="P-loop containing nucleoside triphosphate hydrolases"/>
    <property type="match status" value="1"/>
</dbReference>
<dbReference type="GO" id="GO:0140359">
    <property type="term" value="F:ABC-type transporter activity"/>
    <property type="evidence" value="ECO:0007669"/>
    <property type="project" value="InterPro"/>
</dbReference>